<protein>
    <submittedName>
        <fullName evidence="1">Uncharacterized protein</fullName>
    </submittedName>
</protein>
<organism evidence="1 2">
    <name type="scientific">Methylophilus rhizosphaerae</name>
    <dbReference type="NCBI Taxonomy" id="492660"/>
    <lineage>
        <taxon>Bacteria</taxon>
        <taxon>Pseudomonadati</taxon>
        <taxon>Pseudomonadota</taxon>
        <taxon>Betaproteobacteria</taxon>
        <taxon>Nitrosomonadales</taxon>
        <taxon>Methylophilaceae</taxon>
        <taxon>Methylophilus</taxon>
    </lineage>
</organism>
<reference evidence="2" key="1">
    <citation type="submission" date="2016-10" db="EMBL/GenBank/DDBJ databases">
        <authorList>
            <person name="Varghese N."/>
            <person name="Submissions S."/>
        </authorList>
    </citation>
    <scope>NUCLEOTIDE SEQUENCE [LARGE SCALE GENOMIC DNA]</scope>
    <source>
        <strain evidence="2">CBMB127</strain>
    </source>
</reference>
<keyword evidence="2" id="KW-1185">Reference proteome</keyword>
<proteinExistence type="predicted"/>
<name>A0A1G9A8E3_9PROT</name>
<evidence type="ECO:0000313" key="2">
    <source>
        <dbReference type="Proteomes" id="UP000198629"/>
    </source>
</evidence>
<dbReference type="EMBL" id="FNFX01000001">
    <property type="protein sequence ID" value="SDK23553.1"/>
    <property type="molecule type" value="Genomic_DNA"/>
</dbReference>
<dbReference type="Proteomes" id="UP000198629">
    <property type="component" value="Unassembled WGS sequence"/>
</dbReference>
<sequence length="136" mass="16198">MEQLNEQQVEMYLTQTPNYDMTSFAGRKEIALRNFREQKILSLRNKLVHELEIETINSYKHQIENRIKMVDLMALNNIDFDTIEYHSYSLITDEELNEYSQFKVKVVIYDPINLKRSAAGHAYRKSKEFTAKFILN</sequence>
<gene>
    <name evidence="1" type="ORF">SAMN05192566_0743</name>
</gene>
<dbReference type="AlphaFoldDB" id="A0A1G9A8E3"/>
<dbReference type="STRING" id="492660.SAMN05192566_0743"/>
<evidence type="ECO:0000313" key="1">
    <source>
        <dbReference type="EMBL" id="SDK23553.1"/>
    </source>
</evidence>
<accession>A0A1G9A8E3</accession>
<dbReference type="RefSeq" id="WP_091470107.1">
    <property type="nucleotide sequence ID" value="NZ_FNFX01000001.1"/>
</dbReference>